<dbReference type="Proteomes" id="UP000704712">
    <property type="component" value="Unassembled WGS sequence"/>
</dbReference>
<reference evidence="2" key="1">
    <citation type="submission" date="2020-03" db="EMBL/GenBank/DDBJ databases">
        <title>Hybrid Assembly of Korean Phytophthora infestans isolates.</title>
        <authorList>
            <person name="Prokchorchik M."/>
            <person name="Lee Y."/>
            <person name="Seo J."/>
            <person name="Cho J.-H."/>
            <person name="Park Y.-E."/>
            <person name="Jang D.-C."/>
            <person name="Im J.-S."/>
            <person name="Choi J.-G."/>
            <person name="Park H.-J."/>
            <person name="Lee G.-B."/>
            <person name="Lee Y.-G."/>
            <person name="Hong S.-Y."/>
            <person name="Cho K."/>
            <person name="Sohn K.H."/>
        </authorList>
    </citation>
    <scope>NUCLEOTIDE SEQUENCE</scope>
    <source>
        <strain evidence="2">KR_2_A2</strain>
    </source>
</reference>
<evidence type="ECO:0000313" key="2">
    <source>
        <dbReference type="EMBL" id="KAF4131932.1"/>
    </source>
</evidence>
<name>A0A8S9TWJ8_PHYIN</name>
<feature type="compositionally biased region" description="Polar residues" evidence="1">
    <location>
        <begin position="120"/>
        <end position="131"/>
    </location>
</feature>
<accession>A0A8S9TWJ8</accession>
<dbReference type="AlphaFoldDB" id="A0A8S9TWJ8"/>
<evidence type="ECO:0000256" key="1">
    <source>
        <dbReference type="SAM" id="MobiDB-lite"/>
    </source>
</evidence>
<organism evidence="2 3">
    <name type="scientific">Phytophthora infestans</name>
    <name type="common">Potato late blight agent</name>
    <name type="synonym">Botrytis infestans</name>
    <dbReference type="NCBI Taxonomy" id="4787"/>
    <lineage>
        <taxon>Eukaryota</taxon>
        <taxon>Sar</taxon>
        <taxon>Stramenopiles</taxon>
        <taxon>Oomycota</taxon>
        <taxon>Peronosporomycetes</taxon>
        <taxon>Peronosporales</taxon>
        <taxon>Peronosporaceae</taxon>
        <taxon>Phytophthora</taxon>
    </lineage>
</organism>
<dbReference type="EMBL" id="JAACNO010002657">
    <property type="protein sequence ID" value="KAF4131932.1"/>
    <property type="molecule type" value="Genomic_DNA"/>
</dbReference>
<gene>
    <name evidence="2" type="ORF">GN958_ATG18965</name>
</gene>
<comment type="caution">
    <text evidence="2">The sequence shown here is derived from an EMBL/GenBank/DDBJ whole genome shotgun (WGS) entry which is preliminary data.</text>
</comment>
<proteinExistence type="predicted"/>
<feature type="non-terminal residue" evidence="2">
    <location>
        <position position="131"/>
    </location>
</feature>
<evidence type="ECO:0000313" key="3">
    <source>
        <dbReference type="Proteomes" id="UP000704712"/>
    </source>
</evidence>
<protein>
    <submittedName>
        <fullName evidence="2">Uncharacterized protein</fullName>
    </submittedName>
</protein>
<sequence>YKVEDEGYSGLIADDVDFVEITSRAIVRHNTAKLKKTVWGKLTSFFSVSDVNFVYPAPTNSRSLRIKKPMCLRLEALSCVHGGMYEEEEFDSLFATVSTPMRERRATPSQRSGNRKRSVRSPTENTPNKNK</sequence>
<feature type="region of interest" description="Disordered" evidence="1">
    <location>
        <begin position="97"/>
        <end position="131"/>
    </location>
</feature>